<dbReference type="EMBL" id="UGYW01000002">
    <property type="protein sequence ID" value="SUJ24127.1"/>
    <property type="molecule type" value="Genomic_DNA"/>
</dbReference>
<dbReference type="Proteomes" id="UP000254893">
    <property type="component" value="Unassembled WGS sequence"/>
</dbReference>
<reference evidence="2 3" key="1">
    <citation type="submission" date="2018-06" db="EMBL/GenBank/DDBJ databases">
        <authorList>
            <consortium name="Pathogen Informatics"/>
            <person name="Doyle S."/>
        </authorList>
    </citation>
    <scope>NUCLEOTIDE SEQUENCE [LARGE SCALE GENOMIC DNA]</scope>
    <source>
        <strain evidence="2 3">NCTC11388</strain>
    </source>
</reference>
<name>A0A380CP71_SPHSI</name>
<feature type="region of interest" description="Disordered" evidence="1">
    <location>
        <begin position="33"/>
        <end position="52"/>
    </location>
</feature>
<sequence>MLSVLKYTEVSKNLEKVRKTERILYVLRFTKEKNDKQKKPETNVSGLNRYKG</sequence>
<protein>
    <submittedName>
        <fullName evidence="2">Uncharacterized protein</fullName>
    </submittedName>
</protein>
<dbReference type="AlphaFoldDB" id="A0A380CP71"/>
<evidence type="ECO:0000313" key="2">
    <source>
        <dbReference type="EMBL" id="SUJ24127.1"/>
    </source>
</evidence>
<evidence type="ECO:0000313" key="3">
    <source>
        <dbReference type="Proteomes" id="UP000254893"/>
    </source>
</evidence>
<organism evidence="2 3">
    <name type="scientific">Sphingobacterium spiritivorum</name>
    <name type="common">Flavobacterium spiritivorum</name>
    <dbReference type="NCBI Taxonomy" id="258"/>
    <lineage>
        <taxon>Bacteria</taxon>
        <taxon>Pseudomonadati</taxon>
        <taxon>Bacteroidota</taxon>
        <taxon>Sphingobacteriia</taxon>
        <taxon>Sphingobacteriales</taxon>
        <taxon>Sphingobacteriaceae</taxon>
        <taxon>Sphingobacterium</taxon>
    </lineage>
</organism>
<evidence type="ECO:0000256" key="1">
    <source>
        <dbReference type="SAM" id="MobiDB-lite"/>
    </source>
</evidence>
<gene>
    <name evidence="2" type="ORF">NCTC11388_03449</name>
</gene>
<proteinExistence type="predicted"/>
<accession>A0A380CP71</accession>